<evidence type="ECO:0000256" key="1">
    <source>
        <dbReference type="SAM" id="Phobius"/>
    </source>
</evidence>
<dbReference type="OrthoDB" id="4741753at2"/>
<dbReference type="RefSeq" id="WP_067477676.1">
    <property type="nucleotide sequence ID" value="NZ_CP015961.1"/>
</dbReference>
<dbReference type="InterPro" id="IPR024516">
    <property type="entry name" value="Mce_C"/>
</dbReference>
<evidence type="ECO:0000313" key="4">
    <source>
        <dbReference type="EMBL" id="ANI93249.1"/>
    </source>
</evidence>
<reference evidence="5" key="3">
    <citation type="submission" date="2021-09" db="EMBL/GenBank/DDBJ databases">
        <authorList>
            <person name="Gilroy R."/>
        </authorList>
    </citation>
    <scope>NUCLEOTIDE SEQUENCE</scope>
    <source>
        <strain evidence="5">ChiGjej1B1-18357</strain>
    </source>
</reference>
<dbReference type="InterPro" id="IPR003399">
    <property type="entry name" value="Mce/MlaD"/>
</dbReference>
<keyword evidence="6" id="KW-1185">Reference proteome</keyword>
<dbReference type="STRING" id="499555.BJL86_2485"/>
<sequence>MKKSIRYQLIAFCVIAAVGVAYVGINYVRIPTLFGFGQYSVNLELPDSGGIFTNAAVSYRGVEVGRVGDLSLTNDGVNVELEIDKDAPQIPANARAVVANRSAIGEQYVDLRPVSDSEPYLEAGSTLSGTREDLPVRVEELIENVDDLARSIPLDPLRITVEELGDAVRDRGPELRNLADSLVELSETGIETLPQLKRLIQDGAVVLDTQAVQQAEIVSFSGDLRTVTEALRDSDSDLRRLIDTSGEFSTEASQLVRQSGPPLTVATERLSTTMKAVDPRSAGVRTLLQLLPVLSSGSQSVAPGDGTIHFGLVLENNNPPPCTIGYERTHEMLDEMKAADPSFDYQEQDFPVNWDAGCKVPEGSMTSVRGQESAELADPEVVQPWDNKPKVAPDRLDLSAVGQQLAEFTGAVPKGSG</sequence>
<proteinExistence type="predicted"/>
<feature type="transmembrane region" description="Helical" evidence="1">
    <location>
        <begin position="7"/>
        <end position="25"/>
    </location>
</feature>
<name>A0A173LNM6_9ACTN</name>
<evidence type="ECO:0000259" key="2">
    <source>
        <dbReference type="Pfam" id="PF02470"/>
    </source>
</evidence>
<protein>
    <submittedName>
        <fullName evidence="5">MCE family protein</fullName>
    </submittedName>
</protein>
<dbReference type="NCBIfam" id="TIGR00996">
    <property type="entry name" value="Mtu_fam_mce"/>
    <property type="match status" value="1"/>
</dbReference>
<dbReference type="Proteomes" id="UP000186104">
    <property type="component" value="Chromosome"/>
</dbReference>
<dbReference type="EMBL" id="CP015961">
    <property type="protein sequence ID" value="ANI93249.1"/>
    <property type="molecule type" value="Genomic_DNA"/>
</dbReference>
<evidence type="ECO:0000313" key="5">
    <source>
        <dbReference type="EMBL" id="HJE90764.1"/>
    </source>
</evidence>
<gene>
    <name evidence="4" type="ORF">BJL86_2485</name>
    <name evidence="5" type="ORF">K8V11_07130</name>
</gene>
<dbReference type="Proteomes" id="UP000776650">
    <property type="component" value="Unassembled WGS sequence"/>
</dbReference>
<dbReference type="GO" id="GO:0005576">
    <property type="term" value="C:extracellular region"/>
    <property type="evidence" value="ECO:0007669"/>
    <property type="project" value="TreeGrafter"/>
</dbReference>
<accession>A0A173LNM6</accession>
<dbReference type="Pfam" id="PF02470">
    <property type="entry name" value="MlaD"/>
    <property type="match status" value="1"/>
</dbReference>
<dbReference type="PANTHER" id="PTHR33371">
    <property type="entry name" value="INTERMEMBRANE PHOSPHOLIPID TRANSPORT SYSTEM BINDING PROTEIN MLAD-RELATED"/>
    <property type="match status" value="1"/>
</dbReference>
<dbReference type="AlphaFoldDB" id="A0A173LNM6"/>
<evidence type="ECO:0000259" key="3">
    <source>
        <dbReference type="Pfam" id="PF11887"/>
    </source>
</evidence>
<keyword evidence="1" id="KW-1133">Transmembrane helix</keyword>
<organism evidence="4 6">
    <name type="scientific">Dietzia timorensis</name>
    <dbReference type="NCBI Taxonomy" id="499555"/>
    <lineage>
        <taxon>Bacteria</taxon>
        <taxon>Bacillati</taxon>
        <taxon>Actinomycetota</taxon>
        <taxon>Actinomycetes</taxon>
        <taxon>Mycobacteriales</taxon>
        <taxon>Dietziaceae</taxon>
        <taxon>Dietzia</taxon>
    </lineage>
</organism>
<dbReference type="EMBL" id="DYXM01000131">
    <property type="protein sequence ID" value="HJE90764.1"/>
    <property type="molecule type" value="Genomic_DNA"/>
</dbReference>
<reference evidence="5" key="2">
    <citation type="journal article" date="2021" name="PeerJ">
        <title>Extensive microbial diversity within the chicken gut microbiome revealed by metagenomics and culture.</title>
        <authorList>
            <person name="Gilroy R."/>
            <person name="Ravi A."/>
            <person name="Getino M."/>
            <person name="Pursley I."/>
            <person name="Horton D.L."/>
            <person name="Alikhan N.F."/>
            <person name="Baker D."/>
            <person name="Gharbi K."/>
            <person name="Hall N."/>
            <person name="Watson M."/>
            <person name="Adriaenssens E.M."/>
            <person name="Foster-Nyarko E."/>
            <person name="Jarju S."/>
            <person name="Secka A."/>
            <person name="Antonio M."/>
            <person name="Oren A."/>
            <person name="Chaudhuri R.R."/>
            <person name="La Ragione R."/>
            <person name="Hildebrand F."/>
            <person name="Pallen M.J."/>
        </authorList>
    </citation>
    <scope>NUCLEOTIDE SEQUENCE</scope>
    <source>
        <strain evidence="5">ChiGjej1B1-18357</strain>
    </source>
</reference>
<dbReference type="InterPro" id="IPR052336">
    <property type="entry name" value="MlaD_Phospholipid_Transporter"/>
</dbReference>
<feature type="domain" description="Mce/MlaD" evidence="2">
    <location>
        <begin position="38"/>
        <end position="113"/>
    </location>
</feature>
<keyword evidence="1" id="KW-0472">Membrane</keyword>
<reference evidence="4 6" key="1">
    <citation type="submission" date="2016-06" db="EMBL/GenBank/DDBJ databases">
        <title>Complete genome sequence of a saline-alkali tolerant type strain Dietzia timorensis ID05-A0528T.</title>
        <authorList>
            <person name="Wu X."/>
        </authorList>
    </citation>
    <scope>NUCLEOTIDE SEQUENCE [LARGE SCALE GENOMIC DNA]</scope>
    <source>
        <strain evidence="4 6">ID05-A0528</strain>
    </source>
</reference>
<dbReference type="Pfam" id="PF11887">
    <property type="entry name" value="Mce4_CUP1"/>
    <property type="match status" value="1"/>
</dbReference>
<feature type="domain" description="Mammalian cell entry C-terminal" evidence="3">
    <location>
        <begin position="120"/>
        <end position="293"/>
    </location>
</feature>
<dbReference type="InterPro" id="IPR005693">
    <property type="entry name" value="Mce"/>
</dbReference>
<dbReference type="PANTHER" id="PTHR33371:SF16">
    <property type="entry name" value="MCE-FAMILY PROTEIN MCE3F"/>
    <property type="match status" value="1"/>
</dbReference>
<dbReference type="KEGG" id="dtm:BJL86_2485"/>
<evidence type="ECO:0000313" key="6">
    <source>
        <dbReference type="Proteomes" id="UP000186104"/>
    </source>
</evidence>
<keyword evidence="1" id="KW-0812">Transmembrane</keyword>